<name>A0AAV0IHK5_9ROSI</name>
<evidence type="ECO:0000259" key="9">
    <source>
        <dbReference type="PROSITE" id="PS51297"/>
    </source>
</evidence>
<feature type="compositionally biased region" description="Basic residues" evidence="7">
    <location>
        <begin position="186"/>
        <end position="195"/>
    </location>
</feature>
<comment type="subcellular location">
    <subcellularLocation>
        <location evidence="1">Nucleus</location>
    </subcellularLocation>
</comment>
<evidence type="ECO:0000313" key="11">
    <source>
        <dbReference type="Proteomes" id="UP001154282"/>
    </source>
</evidence>
<dbReference type="PRINTS" id="PR00404">
    <property type="entry name" value="MADSDOMAIN"/>
</dbReference>
<evidence type="ECO:0000256" key="6">
    <source>
        <dbReference type="SAM" id="Coils"/>
    </source>
</evidence>
<dbReference type="InterPro" id="IPR050142">
    <property type="entry name" value="MADS-box/MEF2_TF"/>
</dbReference>
<sequence>MGRGKIEIKRIENLSNRQVTYSKRRNGIIKKAKEITVLCDAQVSLIIFASSGKMHDYCSPSTTLPDILEKYHKQSGKRLWDAKHENLSNEIDRMKKENDNMQIELRHLRGEDITSLNYKELMVLEQGLENGLAGIRDKEMEYYRQKKKEEKELEEDNKRLNFIMQMQQQEEMGKRQQEMAMEDHHHHQQQQHHHHVMETNGGGGGYHPHHSQHRAAAAAVNYNNGGGNNSNNVNSQMPFSFRVQPIQPNLHERI</sequence>
<gene>
    <name evidence="10" type="ORF">LITE_LOCUS8831</name>
</gene>
<dbReference type="PANTHER" id="PTHR48019">
    <property type="entry name" value="SERUM RESPONSE FACTOR HOMOLOG"/>
    <property type="match status" value="1"/>
</dbReference>
<keyword evidence="6" id="KW-0175">Coiled coil</keyword>
<dbReference type="Pfam" id="PF01486">
    <property type="entry name" value="K-box"/>
    <property type="match status" value="1"/>
</dbReference>
<evidence type="ECO:0000256" key="4">
    <source>
        <dbReference type="ARBA" id="ARBA00023163"/>
    </source>
</evidence>
<feature type="coiled-coil region" evidence="6">
    <location>
        <begin position="139"/>
        <end position="170"/>
    </location>
</feature>
<keyword evidence="5" id="KW-0539">Nucleus</keyword>
<evidence type="ECO:0000256" key="1">
    <source>
        <dbReference type="ARBA" id="ARBA00004123"/>
    </source>
</evidence>
<dbReference type="CDD" id="cd00265">
    <property type="entry name" value="MADS_MEF2_like"/>
    <property type="match status" value="1"/>
</dbReference>
<dbReference type="Gene3D" id="3.40.1810.10">
    <property type="entry name" value="Transcription factor, MADS-box"/>
    <property type="match status" value="1"/>
</dbReference>
<reference evidence="10" key="1">
    <citation type="submission" date="2022-08" db="EMBL/GenBank/DDBJ databases">
        <authorList>
            <person name="Gutierrez-Valencia J."/>
        </authorList>
    </citation>
    <scope>NUCLEOTIDE SEQUENCE</scope>
</reference>
<dbReference type="SMART" id="SM00432">
    <property type="entry name" value="MADS"/>
    <property type="match status" value="1"/>
</dbReference>
<dbReference type="EMBL" id="CAMGYJ010000003">
    <property type="protein sequence ID" value="CAI0395750.1"/>
    <property type="molecule type" value="Genomic_DNA"/>
</dbReference>
<dbReference type="AlphaFoldDB" id="A0AAV0IHK5"/>
<accession>A0AAV0IHK5</accession>
<dbReference type="GO" id="GO:0003700">
    <property type="term" value="F:DNA-binding transcription factor activity"/>
    <property type="evidence" value="ECO:0007669"/>
    <property type="project" value="InterPro"/>
</dbReference>
<dbReference type="PROSITE" id="PS00350">
    <property type="entry name" value="MADS_BOX_1"/>
    <property type="match status" value="1"/>
</dbReference>
<dbReference type="GO" id="GO:0046983">
    <property type="term" value="F:protein dimerization activity"/>
    <property type="evidence" value="ECO:0007669"/>
    <property type="project" value="InterPro"/>
</dbReference>
<evidence type="ECO:0000256" key="3">
    <source>
        <dbReference type="ARBA" id="ARBA00023125"/>
    </source>
</evidence>
<dbReference type="SUPFAM" id="SSF55455">
    <property type="entry name" value="SRF-like"/>
    <property type="match status" value="1"/>
</dbReference>
<feature type="domain" description="MADS-box" evidence="8">
    <location>
        <begin position="1"/>
        <end position="61"/>
    </location>
</feature>
<keyword evidence="3" id="KW-0238">DNA-binding</keyword>
<dbReference type="InterPro" id="IPR002487">
    <property type="entry name" value="TF_Kbox"/>
</dbReference>
<comment type="caution">
    <text evidence="10">The sequence shown here is derived from an EMBL/GenBank/DDBJ whole genome shotgun (WGS) entry which is preliminary data.</text>
</comment>
<keyword evidence="4" id="KW-0804">Transcription</keyword>
<feature type="region of interest" description="Disordered" evidence="7">
    <location>
        <begin position="180"/>
        <end position="215"/>
    </location>
</feature>
<dbReference type="PROSITE" id="PS50066">
    <property type="entry name" value="MADS_BOX_2"/>
    <property type="match status" value="1"/>
</dbReference>
<evidence type="ECO:0000256" key="7">
    <source>
        <dbReference type="SAM" id="MobiDB-lite"/>
    </source>
</evidence>
<keyword evidence="11" id="KW-1185">Reference proteome</keyword>
<organism evidence="10 11">
    <name type="scientific">Linum tenue</name>
    <dbReference type="NCBI Taxonomy" id="586396"/>
    <lineage>
        <taxon>Eukaryota</taxon>
        <taxon>Viridiplantae</taxon>
        <taxon>Streptophyta</taxon>
        <taxon>Embryophyta</taxon>
        <taxon>Tracheophyta</taxon>
        <taxon>Spermatophyta</taxon>
        <taxon>Magnoliopsida</taxon>
        <taxon>eudicotyledons</taxon>
        <taxon>Gunneridae</taxon>
        <taxon>Pentapetalae</taxon>
        <taxon>rosids</taxon>
        <taxon>fabids</taxon>
        <taxon>Malpighiales</taxon>
        <taxon>Linaceae</taxon>
        <taxon>Linum</taxon>
    </lineage>
</organism>
<dbReference type="GO" id="GO:0005634">
    <property type="term" value="C:nucleus"/>
    <property type="evidence" value="ECO:0007669"/>
    <property type="project" value="UniProtKB-SubCell"/>
</dbReference>
<protein>
    <submittedName>
        <fullName evidence="10">Uncharacterized protein</fullName>
    </submittedName>
</protein>
<evidence type="ECO:0000256" key="2">
    <source>
        <dbReference type="ARBA" id="ARBA00023015"/>
    </source>
</evidence>
<dbReference type="GO" id="GO:0000977">
    <property type="term" value="F:RNA polymerase II transcription regulatory region sequence-specific DNA binding"/>
    <property type="evidence" value="ECO:0007669"/>
    <property type="project" value="InterPro"/>
</dbReference>
<dbReference type="Proteomes" id="UP001154282">
    <property type="component" value="Unassembled WGS sequence"/>
</dbReference>
<evidence type="ECO:0000313" key="10">
    <source>
        <dbReference type="EMBL" id="CAI0395750.1"/>
    </source>
</evidence>
<proteinExistence type="predicted"/>
<feature type="domain" description="K-box" evidence="9">
    <location>
        <begin position="84"/>
        <end position="172"/>
    </location>
</feature>
<dbReference type="InterPro" id="IPR036879">
    <property type="entry name" value="TF_MADSbox_sf"/>
</dbReference>
<dbReference type="Pfam" id="PF00319">
    <property type="entry name" value="SRF-TF"/>
    <property type="match status" value="1"/>
</dbReference>
<dbReference type="InterPro" id="IPR002100">
    <property type="entry name" value="TF_MADSbox"/>
</dbReference>
<dbReference type="InterPro" id="IPR033896">
    <property type="entry name" value="MEF2-like_N"/>
</dbReference>
<feature type="coiled-coil region" evidence="6">
    <location>
        <begin position="77"/>
        <end position="111"/>
    </location>
</feature>
<evidence type="ECO:0000259" key="8">
    <source>
        <dbReference type="PROSITE" id="PS50066"/>
    </source>
</evidence>
<dbReference type="GO" id="GO:0045944">
    <property type="term" value="P:positive regulation of transcription by RNA polymerase II"/>
    <property type="evidence" value="ECO:0007669"/>
    <property type="project" value="InterPro"/>
</dbReference>
<evidence type="ECO:0000256" key="5">
    <source>
        <dbReference type="ARBA" id="ARBA00023242"/>
    </source>
</evidence>
<dbReference type="PROSITE" id="PS51297">
    <property type="entry name" value="K_BOX"/>
    <property type="match status" value="1"/>
</dbReference>
<keyword evidence="2" id="KW-0805">Transcription regulation</keyword>